<dbReference type="InParanoid" id="K7KQK6"/>
<dbReference type="STRING" id="3847.K7KQK6"/>
<dbReference type="HOGENOM" id="CLU_1743797_0_0_1"/>
<evidence type="ECO:0000313" key="3">
    <source>
        <dbReference type="Proteomes" id="UP000008827"/>
    </source>
</evidence>
<proteinExistence type="predicted"/>
<reference evidence="2" key="2">
    <citation type="submission" date="2018-02" db="UniProtKB">
        <authorList>
            <consortium name="EnsemblPlants"/>
        </authorList>
    </citation>
    <scope>IDENTIFICATION</scope>
    <source>
        <strain evidence="2">Williams 82</strain>
    </source>
</reference>
<dbReference type="EMBL" id="CM000838">
    <property type="protein sequence ID" value="KRH59048.1"/>
    <property type="molecule type" value="Genomic_DNA"/>
</dbReference>
<protein>
    <submittedName>
        <fullName evidence="1 2">Uncharacterized protein</fullName>
    </submittedName>
</protein>
<organism evidence="2">
    <name type="scientific">Glycine max</name>
    <name type="common">Soybean</name>
    <name type="synonym">Glycine hispida</name>
    <dbReference type="NCBI Taxonomy" id="3847"/>
    <lineage>
        <taxon>Eukaryota</taxon>
        <taxon>Viridiplantae</taxon>
        <taxon>Streptophyta</taxon>
        <taxon>Embryophyta</taxon>
        <taxon>Tracheophyta</taxon>
        <taxon>Spermatophyta</taxon>
        <taxon>Magnoliopsida</taxon>
        <taxon>eudicotyledons</taxon>
        <taxon>Gunneridae</taxon>
        <taxon>Pentapetalae</taxon>
        <taxon>rosids</taxon>
        <taxon>fabids</taxon>
        <taxon>Fabales</taxon>
        <taxon>Fabaceae</taxon>
        <taxon>Papilionoideae</taxon>
        <taxon>50 kb inversion clade</taxon>
        <taxon>NPAAA clade</taxon>
        <taxon>indigoferoid/millettioid clade</taxon>
        <taxon>Phaseoleae</taxon>
        <taxon>Glycine</taxon>
        <taxon>Glycine subgen. Soja</taxon>
    </lineage>
</organism>
<name>K7KQK6_SOYBN</name>
<dbReference type="PaxDb" id="3847-GLYMA05G29641.1"/>
<evidence type="ECO:0000313" key="2">
    <source>
        <dbReference type="EnsemblPlants" id="KRH59048"/>
    </source>
</evidence>
<reference evidence="1" key="3">
    <citation type="submission" date="2018-07" db="EMBL/GenBank/DDBJ databases">
        <title>WGS assembly of Glycine max.</title>
        <authorList>
            <person name="Schmutz J."/>
            <person name="Cannon S."/>
            <person name="Schlueter J."/>
            <person name="Ma J."/>
            <person name="Mitros T."/>
            <person name="Nelson W."/>
            <person name="Hyten D."/>
            <person name="Song Q."/>
            <person name="Thelen J."/>
            <person name="Cheng J."/>
            <person name="Xu D."/>
            <person name="Hellsten U."/>
            <person name="May G."/>
            <person name="Yu Y."/>
            <person name="Sakurai T."/>
            <person name="Umezawa T."/>
            <person name="Bhattacharyya M."/>
            <person name="Sandhu D."/>
            <person name="Valliyodan B."/>
            <person name="Lindquist E."/>
            <person name="Peto M."/>
            <person name="Grant D."/>
            <person name="Shu S."/>
            <person name="Goodstein D."/>
            <person name="Barry K."/>
            <person name="Futrell-Griggs M."/>
            <person name="Abernathy B."/>
            <person name="Du J."/>
            <person name="Tian Z."/>
            <person name="Zhu L."/>
            <person name="Gill N."/>
            <person name="Joshi T."/>
            <person name="Libault M."/>
            <person name="Sethuraman A."/>
            <person name="Zhang X."/>
            <person name="Shinozaki K."/>
            <person name="Nguyen H."/>
            <person name="Wing R."/>
            <person name="Cregan P."/>
            <person name="Specht J."/>
            <person name="Grimwood J."/>
            <person name="Rokhsar D."/>
            <person name="Stacey G."/>
            <person name="Shoemaker R."/>
            <person name="Jackson S."/>
        </authorList>
    </citation>
    <scope>NUCLEOTIDE SEQUENCE</scope>
    <source>
        <tissue evidence="1">Callus</tissue>
    </source>
</reference>
<dbReference type="AlphaFoldDB" id="K7KQK6"/>
<dbReference type="EnsemblPlants" id="KRH59048">
    <property type="protein sequence ID" value="KRH59048"/>
    <property type="gene ID" value="GLYMA_05G163500"/>
</dbReference>
<reference evidence="1 2" key="1">
    <citation type="journal article" date="2010" name="Nature">
        <title>Genome sequence of the palaeopolyploid soybean.</title>
        <authorList>
            <person name="Schmutz J."/>
            <person name="Cannon S.B."/>
            <person name="Schlueter J."/>
            <person name="Ma J."/>
            <person name="Mitros T."/>
            <person name="Nelson W."/>
            <person name="Hyten D.L."/>
            <person name="Song Q."/>
            <person name="Thelen J.J."/>
            <person name="Cheng J."/>
            <person name="Xu D."/>
            <person name="Hellsten U."/>
            <person name="May G.D."/>
            <person name="Yu Y."/>
            <person name="Sakurai T."/>
            <person name="Umezawa T."/>
            <person name="Bhattacharyya M.K."/>
            <person name="Sandhu D."/>
            <person name="Valliyodan B."/>
            <person name="Lindquist E."/>
            <person name="Peto M."/>
            <person name="Grant D."/>
            <person name="Shu S."/>
            <person name="Goodstein D."/>
            <person name="Barry K."/>
            <person name="Futrell-Griggs M."/>
            <person name="Abernathy B."/>
            <person name="Du J."/>
            <person name="Tian Z."/>
            <person name="Zhu L."/>
            <person name="Gill N."/>
            <person name="Joshi T."/>
            <person name="Libault M."/>
            <person name="Sethuraman A."/>
            <person name="Zhang X.-C."/>
            <person name="Shinozaki K."/>
            <person name="Nguyen H.T."/>
            <person name="Wing R.A."/>
            <person name="Cregan P."/>
            <person name="Specht J."/>
            <person name="Grimwood J."/>
            <person name="Rokhsar D."/>
            <person name="Stacey G."/>
            <person name="Shoemaker R.C."/>
            <person name="Jackson S.A."/>
        </authorList>
    </citation>
    <scope>NUCLEOTIDE SEQUENCE [LARGE SCALE GENOMIC DNA]</scope>
    <source>
        <strain evidence="2">cv. Williams 82</strain>
        <tissue evidence="1">Callus</tissue>
    </source>
</reference>
<dbReference type="Proteomes" id="UP000008827">
    <property type="component" value="Chromosome 5"/>
</dbReference>
<dbReference type="eggNOG" id="KOG0405">
    <property type="taxonomic scope" value="Eukaryota"/>
</dbReference>
<evidence type="ECO:0000313" key="1">
    <source>
        <dbReference type="EMBL" id="KRH59048.1"/>
    </source>
</evidence>
<accession>K7KQK6</accession>
<gene>
    <name evidence="1" type="ORF">GLYMA_05G163500</name>
</gene>
<sequence>MRTVFVKPLWFAHSIYSFTFHLTDSLTHRHRGFPHLACVYAFPHCCHHGRCLHCCVSSIVPKAVPLYRPSFLSLSISPRAATPSLLICAESQNGTDTTSAHYNFDLFTISADSDDVRTAHFAANYDTSVAICEFPFSTISSKITKGIGET</sequence>
<keyword evidence="3" id="KW-1185">Reference proteome</keyword>
<dbReference type="Gramene" id="KRH59048">
    <property type="protein sequence ID" value="KRH59048"/>
    <property type="gene ID" value="GLYMA_05G163500"/>
</dbReference>